<protein>
    <submittedName>
        <fullName evidence="2">Uncharacterized protein</fullName>
    </submittedName>
</protein>
<dbReference type="AlphaFoldDB" id="A0AA39V7V3"/>
<accession>A0AA39V7V3</accession>
<proteinExistence type="predicted"/>
<dbReference type="Proteomes" id="UP001166286">
    <property type="component" value="Unassembled WGS sequence"/>
</dbReference>
<sequence>MATFIEQLEQETSDDAVKWLRSKPMEIYQDELYNPESIQQTPAPSSHARTSLASQGCLLSPQKTNLNNLIQTANSSHMSARAASPANNMGSEVEAVKRQAEDHTKAMTAPLASDSFPDNGKSMGSPQSTMKPRARLPLDHTCDGSMNDTFSFSLSLSFFTFLSFGSMATTRRPSSSNYSTESSAPTPQQRPSSTYSFVQNNMPNQYSFIAQFHRQSSTMRSGASDQAPESQLL</sequence>
<reference evidence="2" key="1">
    <citation type="submission" date="2023-03" db="EMBL/GenBank/DDBJ databases">
        <title>Complete genome of Cladonia borealis.</title>
        <authorList>
            <person name="Park H."/>
        </authorList>
    </citation>
    <scope>NUCLEOTIDE SEQUENCE</scope>
    <source>
        <strain evidence="2">ANT050790</strain>
    </source>
</reference>
<evidence type="ECO:0000313" key="2">
    <source>
        <dbReference type="EMBL" id="KAK0517169.1"/>
    </source>
</evidence>
<evidence type="ECO:0000256" key="1">
    <source>
        <dbReference type="SAM" id="MobiDB-lite"/>
    </source>
</evidence>
<evidence type="ECO:0000313" key="3">
    <source>
        <dbReference type="Proteomes" id="UP001166286"/>
    </source>
</evidence>
<keyword evidence="3" id="KW-1185">Reference proteome</keyword>
<organism evidence="2 3">
    <name type="scientific">Cladonia borealis</name>
    <dbReference type="NCBI Taxonomy" id="184061"/>
    <lineage>
        <taxon>Eukaryota</taxon>
        <taxon>Fungi</taxon>
        <taxon>Dikarya</taxon>
        <taxon>Ascomycota</taxon>
        <taxon>Pezizomycotina</taxon>
        <taxon>Lecanoromycetes</taxon>
        <taxon>OSLEUM clade</taxon>
        <taxon>Lecanoromycetidae</taxon>
        <taxon>Lecanorales</taxon>
        <taxon>Lecanorineae</taxon>
        <taxon>Cladoniaceae</taxon>
        <taxon>Cladonia</taxon>
    </lineage>
</organism>
<dbReference type="EMBL" id="JAFEKC020000001">
    <property type="protein sequence ID" value="KAK0517169.1"/>
    <property type="molecule type" value="Genomic_DNA"/>
</dbReference>
<feature type="region of interest" description="Disordered" evidence="1">
    <location>
        <begin position="170"/>
        <end position="199"/>
    </location>
</feature>
<feature type="region of interest" description="Disordered" evidence="1">
    <location>
        <begin position="108"/>
        <end position="136"/>
    </location>
</feature>
<comment type="caution">
    <text evidence="2">The sequence shown here is derived from an EMBL/GenBank/DDBJ whole genome shotgun (WGS) entry which is preliminary data.</text>
</comment>
<name>A0AA39V7V3_9LECA</name>
<gene>
    <name evidence="2" type="ORF">JMJ35_000324</name>
</gene>